<dbReference type="Gene3D" id="3.40.50.970">
    <property type="match status" value="1"/>
</dbReference>
<protein>
    <submittedName>
        <fullName evidence="1">3D-(3,5/4)-trihydroxycyclohexane-1,2-dione acylhydrolase (Decyclizing)</fullName>
    </submittedName>
</protein>
<keyword evidence="1" id="KW-0378">Hydrolase</keyword>
<accession>A0A366XRN4</accession>
<evidence type="ECO:0000313" key="1">
    <source>
        <dbReference type="EMBL" id="RBW68557.1"/>
    </source>
</evidence>
<organism evidence="1 2">
    <name type="scientific">Bacillus taeanensis</name>
    <dbReference type="NCBI Taxonomy" id="273032"/>
    <lineage>
        <taxon>Bacteria</taxon>
        <taxon>Bacillati</taxon>
        <taxon>Bacillota</taxon>
        <taxon>Bacilli</taxon>
        <taxon>Bacillales</taxon>
        <taxon>Bacillaceae</taxon>
        <taxon>Bacillus</taxon>
    </lineage>
</organism>
<dbReference type="AlphaFoldDB" id="A0A366XRN4"/>
<dbReference type="SUPFAM" id="SSF52518">
    <property type="entry name" value="Thiamin diphosphate-binding fold (THDP-binding)"/>
    <property type="match status" value="1"/>
</dbReference>
<dbReference type="EMBL" id="QOCW01000019">
    <property type="protein sequence ID" value="RBW68557.1"/>
    <property type="molecule type" value="Genomic_DNA"/>
</dbReference>
<evidence type="ECO:0000313" key="2">
    <source>
        <dbReference type="Proteomes" id="UP000253314"/>
    </source>
</evidence>
<keyword evidence="2" id="KW-1185">Reference proteome</keyword>
<reference evidence="1 2" key="1">
    <citation type="submission" date="2018-07" db="EMBL/GenBank/DDBJ databases">
        <title>Lottiidibacillus patelloidae gen. nov., sp. nov., isolated from the intestinal tract of a marine limpet and the reclassification of B. taeanensis BH030017T, B. algicola KMM 3737T and B. hwajinpoensis SW-72T as genus Lottiidibacillus.</title>
        <authorList>
            <person name="Liu R."/>
            <person name="Huang Z."/>
        </authorList>
    </citation>
    <scope>NUCLEOTIDE SEQUENCE [LARGE SCALE GENOMIC DNA]</scope>
    <source>
        <strain evidence="1 2">BH030017</strain>
    </source>
</reference>
<name>A0A366XRN4_9BACI</name>
<gene>
    <name evidence="1" type="ORF">DS031_16430</name>
</gene>
<dbReference type="GO" id="GO:0016787">
    <property type="term" value="F:hydrolase activity"/>
    <property type="evidence" value="ECO:0007669"/>
    <property type="project" value="UniProtKB-KW"/>
</dbReference>
<dbReference type="Proteomes" id="UP000253314">
    <property type="component" value="Unassembled WGS sequence"/>
</dbReference>
<sequence length="83" mass="9170">METIRLTTAQALIKFINQQYVSIDGKEIPFVEGIFNIFGHGNVLGIGEALEQDAGHLKVIQGKNEQGMAHAAIAYSKQMLRQK</sequence>
<feature type="non-terminal residue" evidence="1">
    <location>
        <position position="83"/>
    </location>
</feature>
<dbReference type="InterPro" id="IPR029061">
    <property type="entry name" value="THDP-binding"/>
</dbReference>
<proteinExistence type="predicted"/>
<comment type="caution">
    <text evidence="1">The sequence shown here is derived from an EMBL/GenBank/DDBJ whole genome shotgun (WGS) entry which is preliminary data.</text>
</comment>